<dbReference type="InterPro" id="IPR019223">
    <property type="entry name" value="DUF2147"/>
</dbReference>
<dbReference type="Gene3D" id="2.40.128.520">
    <property type="match status" value="1"/>
</dbReference>
<feature type="domain" description="DUF2147" evidence="1">
    <location>
        <begin position="32"/>
        <end position="149"/>
    </location>
</feature>
<reference evidence="2 3" key="1">
    <citation type="submission" date="2020-02" db="EMBL/GenBank/DDBJ databases">
        <title>Draft genome sequence of two Spirosoma agri KCTC 52727 and Spirosoma terrae KCTC 52035.</title>
        <authorList>
            <person name="Rojas J."/>
            <person name="Ambika Manirajan B."/>
            <person name="Suarez C."/>
            <person name="Ratering S."/>
            <person name="Schnell S."/>
        </authorList>
    </citation>
    <scope>NUCLEOTIDE SEQUENCE [LARGE SCALE GENOMIC DNA]</scope>
    <source>
        <strain evidence="2 3">KCTC 52035</strain>
    </source>
</reference>
<dbReference type="PANTHER" id="PTHR36919">
    <property type="entry name" value="BLR1215 PROTEIN"/>
    <property type="match status" value="1"/>
</dbReference>
<accession>A0A6L9LF47</accession>
<name>A0A6L9LF47_9BACT</name>
<keyword evidence="3" id="KW-1185">Reference proteome</keyword>
<comment type="caution">
    <text evidence="2">The sequence shown here is derived from an EMBL/GenBank/DDBJ whole genome shotgun (WGS) entry which is preliminary data.</text>
</comment>
<protein>
    <submittedName>
        <fullName evidence="2">DUF2147 domain-containing protein</fullName>
    </submittedName>
</protein>
<evidence type="ECO:0000313" key="2">
    <source>
        <dbReference type="EMBL" id="NDU98307.1"/>
    </source>
</evidence>
<dbReference type="Proteomes" id="UP000474175">
    <property type="component" value="Unassembled WGS sequence"/>
</dbReference>
<dbReference type="PANTHER" id="PTHR36919:SF2">
    <property type="entry name" value="BLL6627 PROTEIN"/>
    <property type="match status" value="1"/>
</dbReference>
<sequence length="151" mass="17370">MTAFRFSTFLVILLITLTGYVPQPDNADALVGRWLSARKKNQVEIYRQGNKYYGKLVWMAEPDDPSTKRPKLDRQNPDEKLRNRPLMHMDIMTNLVYKGNNSWVGGQIYNPEDGKTYDCDITMKDANAINLHGYVMGIPLLGKTSTWTRIK</sequence>
<dbReference type="AlphaFoldDB" id="A0A6L9LF47"/>
<dbReference type="Pfam" id="PF09917">
    <property type="entry name" value="DUF2147"/>
    <property type="match status" value="1"/>
</dbReference>
<dbReference type="EMBL" id="JAAFZH010000016">
    <property type="protein sequence ID" value="NDU98307.1"/>
    <property type="molecule type" value="Genomic_DNA"/>
</dbReference>
<evidence type="ECO:0000313" key="3">
    <source>
        <dbReference type="Proteomes" id="UP000474175"/>
    </source>
</evidence>
<gene>
    <name evidence="2" type="ORF">GK108_25705</name>
</gene>
<evidence type="ECO:0000259" key="1">
    <source>
        <dbReference type="Pfam" id="PF09917"/>
    </source>
</evidence>
<organism evidence="2 3">
    <name type="scientific">Spirosoma terrae</name>
    <dbReference type="NCBI Taxonomy" id="1968276"/>
    <lineage>
        <taxon>Bacteria</taxon>
        <taxon>Pseudomonadati</taxon>
        <taxon>Bacteroidota</taxon>
        <taxon>Cytophagia</taxon>
        <taxon>Cytophagales</taxon>
        <taxon>Cytophagaceae</taxon>
        <taxon>Spirosoma</taxon>
    </lineage>
</organism>
<proteinExistence type="predicted"/>
<dbReference type="RefSeq" id="WP_163954439.1">
    <property type="nucleotide sequence ID" value="NZ_JAAFZH010000016.1"/>
</dbReference>